<name>A0ABU5CNJ6_9BACI</name>
<gene>
    <name evidence="2" type="primary">spxH</name>
    <name evidence="3" type="ORF">RWD45_03905</name>
</gene>
<dbReference type="InterPro" id="IPR046404">
    <property type="entry name" value="Adapter_SpxH"/>
</dbReference>
<evidence type="ECO:0000313" key="3">
    <source>
        <dbReference type="EMBL" id="MDY0407911.1"/>
    </source>
</evidence>
<dbReference type="HAMAP" id="MF_02245">
    <property type="entry name" value="Adapter_SpxH"/>
    <property type="match status" value="1"/>
</dbReference>
<dbReference type="PANTHER" id="PTHR13887">
    <property type="entry name" value="GLUTATHIONE S-TRANSFERASE KAPPA"/>
    <property type="match status" value="1"/>
</dbReference>
<accession>A0ABU5CNJ6</accession>
<comment type="subcellular location">
    <subcellularLocation>
        <location evidence="2">Cytoplasm</location>
    </subcellularLocation>
</comment>
<evidence type="ECO:0000256" key="2">
    <source>
        <dbReference type="HAMAP-Rule" id="MF_02245"/>
    </source>
</evidence>
<comment type="caution">
    <text evidence="3">The sequence shown here is derived from an EMBL/GenBank/DDBJ whole genome shotgun (WGS) entry which is preliminary data.</text>
</comment>
<organism evidence="3 4">
    <name type="scientific">Paracerasibacillus soli</name>
    <dbReference type="NCBI Taxonomy" id="480284"/>
    <lineage>
        <taxon>Bacteria</taxon>
        <taxon>Bacillati</taxon>
        <taxon>Bacillota</taxon>
        <taxon>Bacilli</taxon>
        <taxon>Bacillales</taxon>
        <taxon>Bacillaceae</taxon>
        <taxon>Paracerasibacillus</taxon>
    </lineage>
</organism>
<keyword evidence="1 2" id="KW-0963">Cytoplasm</keyword>
<dbReference type="Gene3D" id="3.40.30.10">
    <property type="entry name" value="Glutaredoxin"/>
    <property type="match status" value="1"/>
</dbReference>
<dbReference type="RefSeq" id="WP_320378687.1">
    <property type="nucleotide sequence ID" value="NZ_JAWDIQ010000001.1"/>
</dbReference>
<sequence>MSWNHTEFLDSKDSNTRSQYSYFDFVQKPIEMFVFIDPLCPECWSLEPYLRKLSLEYGRFFTIRPVLTNYLVPLQNEPFDTPRKMKEIWERTAKRTGMSCDGDLWDENPILTPWAASLAIKAAELQGKKSGRVFLRKLQESLFLKKQNITEKAVLLACAKEANLDIDEFKNDLESTSARNALQCDIRLTKEMEVDYIPTIVFINQRTEEQGIKVSGLYPYDIYVRVLEETLKKYLIPSEKPPLESFIAFYGVVGSKEISVVYDWSIATAEREMKKLQLKQIVKKMPAKHGNFWKYIVE</sequence>
<evidence type="ECO:0000313" key="4">
    <source>
        <dbReference type="Proteomes" id="UP001275315"/>
    </source>
</evidence>
<comment type="subunit">
    <text evidence="2">Interacts with Spx.</text>
</comment>
<evidence type="ECO:0000256" key="1">
    <source>
        <dbReference type="ARBA" id="ARBA00022490"/>
    </source>
</evidence>
<dbReference type="Pfam" id="PF13743">
    <property type="entry name" value="Thioredoxin_5"/>
    <property type="match status" value="1"/>
</dbReference>
<dbReference type="InterPro" id="IPR036249">
    <property type="entry name" value="Thioredoxin-like_sf"/>
</dbReference>
<protein>
    <recommendedName>
        <fullName evidence="2">ClpXP adapter protein SpxH</fullName>
    </recommendedName>
</protein>
<dbReference type="PANTHER" id="PTHR13887:SF47">
    <property type="entry name" value="CLPXP ADAPTER PROTEIN SPXH"/>
    <property type="match status" value="1"/>
</dbReference>
<proteinExistence type="inferred from homology"/>
<dbReference type="CDD" id="cd03025">
    <property type="entry name" value="DsbA_FrnE_like"/>
    <property type="match status" value="1"/>
</dbReference>
<dbReference type="Proteomes" id="UP001275315">
    <property type="component" value="Unassembled WGS sequence"/>
</dbReference>
<dbReference type="EMBL" id="JAWDIQ010000001">
    <property type="protein sequence ID" value="MDY0407911.1"/>
    <property type="molecule type" value="Genomic_DNA"/>
</dbReference>
<comment type="function">
    <text evidence="2">Adapter protein required for efficient degradation of Spx by ClpXP under non-stress conditions. Interaction with Spx stabilizes Spx and exposes the C-terminus of Spx for recognition and proteolysis by ClpXP.</text>
</comment>
<keyword evidence="4" id="KW-1185">Reference proteome</keyword>
<comment type="similarity">
    <text evidence="2">Belongs to the SpxH family.</text>
</comment>
<dbReference type="SUPFAM" id="SSF52833">
    <property type="entry name" value="Thioredoxin-like"/>
    <property type="match status" value="1"/>
</dbReference>
<reference evidence="3 4" key="1">
    <citation type="submission" date="2023-10" db="EMBL/GenBank/DDBJ databases">
        <title>Virgibacillus soli CC-YMP-6 genome.</title>
        <authorList>
            <person name="Miliotis G."/>
            <person name="Sengupta P."/>
            <person name="Hameed A."/>
            <person name="Chuvochina M."/>
            <person name="Mcdonagh F."/>
            <person name="Simpson A.C."/>
            <person name="Singh N.K."/>
            <person name="Rekha P.D."/>
            <person name="Raman K."/>
            <person name="Hugenholtz P."/>
            <person name="Venkateswaran K."/>
        </authorList>
    </citation>
    <scope>NUCLEOTIDE SEQUENCE [LARGE SCALE GENOMIC DNA]</scope>
    <source>
        <strain evidence="3 4">CC-YMP-6</strain>
    </source>
</reference>